<dbReference type="EMBL" id="UHFF01000002">
    <property type="protein sequence ID" value="SUN44650.1"/>
    <property type="molecule type" value="Genomic_DNA"/>
</dbReference>
<evidence type="ECO:0000313" key="2">
    <source>
        <dbReference type="Proteomes" id="UP000254461"/>
    </source>
</evidence>
<evidence type="ECO:0000313" key="1">
    <source>
        <dbReference type="EMBL" id="SUN44650.1"/>
    </source>
</evidence>
<gene>
    <name evidence="1" type="ORF">NCTC12092_00166</name>
</gene>
<name>A0A380JN74_9STRE</name>
<dbReference type="AlphaFoldDB" id="A0A380JN74"/>
<dbReference type="RefSeq" id="WP_085577391.1">
    <property type="nucleotide sequence ID" value="NZ_UHFF01000002.1"/>
</dbReference>
<reference evidence="1 2" key="1">
    <citation type="submission" date="2018-06" db="EMBL/GenBank/DDBJ databases">
        <authorList>
            <consortium name="Pathogen Informatics"/>
            <person name="Doyle S."/>
        </authorList>
    </citation>
    <scope>NUCLEOTIDE SEQUENCE [LARGE SCALE GENOMIC DNA]</scope>
    <source>
        <strain evidence="1 2">NCTC12092</strain>
    </source>
</reference>
<proteinExistence type="predicted"/>
<accession>A0A380JN74</accession>
<protein>
    <submittedName>
        <fullName evidence="1">Uncharacterized protein</fullName>
    </submittedName>
</protein>
<sequence length="82" mass="9691">MSHITITLEEDILVNLIFAAAQSSCGFDRNIIKENQMWHLDCCDYNQPIYEVLKQINIDDIQDSYNKDYLKEVIEKGKEFFQ</sequence>
<organism evidence="1 2">
    <name type="scientific">Streptococcus equi subsp. equi</name>
    <dbReference type="NCBI Taxonomy" id="148942"/>
    <lineage>
        <taxon>Bacteria</taxon>
        <taxon>Bacillati</taxon>
        <taxon>Bacillota</taxon>
        <taxon>Bacilli</taxon>
        <taxon>Lactobacillales</taxon>
        <taxon>Streptococcaceae</taxon>
        <taxon>Streptococcus</taxon>
    </lineage>
</organism>
<dbReference type="Proteomes" id="UP000254461">
    <property type="component" value="Unassembled WGS sequence"/>
</dbReference>